<dbReference type="Proteomes" id="UP000192578">
    <property type="component" value="Unassembled WGS sequence"/>
</dbReference>
<organism evidence="1 2">
    <name type="scientific">Hypsibius exemplaris</name>
    <name type="common">Freshwater tardigrade</name>
    <dbReference type="NCBI Taxonomy" id="2072580"/>
    <lineage>
        <taxon>Eukaryota</taxon>
        <taxon>Metazoa</taxon>
        <taxon>Ecdysozoa</taxon>
        <taxon>Tardigrada</taxon>
        <taxon>Eutardigrada</taxon>
        <taxon>Parachela</taxon>
        <taxon>Hypsibioidea</taxon>
        <taxon>Hypsibiidae</taxon>
        <taxon>Hypsibius</taxon>
    </lineage>
</organism>
<evidence type="ECO:0000313" key="2">
    <source>
        <dbReference type="Proteomes" id="UP000192578"/>
    </source>
</evidence>
<dbReference type="EMBL" id="MTYJ01001046">
    <property type="protein sequence ID" value="OWA55602.1"/>
    <property type="molecule type" value="Genomic_DNA"/>
</dbReference>
<dbReference type="AlphaFoldDB" id="A0A9X6NK25"/>
<evidence type="ECO:0000313" key="1">
    <source>
        <dbReference type="EMBL" id="OWA55602.1"/>
    </source>
</evidence>
<comment type="caution">
    <text evidence="1">The sequence shown here is derived from an EMBL/GenBank/DDBJ whole genome shotgun (WGS) entry which is preliminary data.</text>
</comment>
<accession>A0A9X6NK25</accession>
<gene>
    <name evidence="1" type="ORF">BV898_19989</name>
</gene>
<feature type="non-terminal residue" evidence="1">
    <location>
        <position position="113"/>
    </location>
</feature>
<keyword evidence="2" id="KW-1185">Reference proteome</keyword>
<protein>
    <submittedName>
        <fullName evidence="1">Uncharacterized protein</fullName>
    </submittedName>
</protein>
<name>A0A9X6NK25_HYPEX</name>
<proteinExistence type="predicted"/>
<sequence>MTATVPRNGKVWPEVLRRFRSFYPECALADNSIRIRFYDIKKGAQFSTGDNTVLLWQPDINTFLIDCAQRADAEDRLNRTLLMSKGRARGQGSYLKLVACFFQTKYPDFTANQ</sequence>
<dbReference type="OrthoDB" id="10239506at2759"/>
<reference evidence="2" key="1">
    <citation type="submission" date="2017-01" db="EMBL/GenBank/DDBJ databases">
        <title>Comparative genomics of anhydrobiosis in the tardigrade Hypsibius dujardini.</title>
        <authorList>
            <person name="Yoshida Y."/>
            <person name="Koutsovoulos G."/>
            <person name="Laetsch D."/>
            <person name="Stevens L."/>
            <person name="Kumar S."/>
            <person name="Horikawa D."/>
            <person name="Ishino K."/>
            <person name="Komine S."/>
            <person name="Tomita M."/>
            <person name="Blaxter M."/>
            <person name="Arakawa K."/>
        </authorList>
    </citation>
    <scope>NUCLEOTIDE SEQUENCE [LARGE SCALE GENOMIC DNA]</scope>
    <source>
        <strain evidence="2">Z151</strain>
    </source>
</reference>